<name>A0A368H9X9_ANCCA</name>
<dbReference type="Pfam" id="PF00188">
    <property type="entry name" value="CAP"/>
    <property type="match status" value="1"/>
</dbReference>
<dbReference type="InterPro" id="IPR018244">
    <property type="entry name" value="Allrgn_V5/Tpx1_CS"/>
</dbReference>
<evidence type="ECO:0000313" key="3">
    <source>
        <dbReference type="Proteomes" id="UP000252519"/>
    </source>
</evidence>
<dbReference type="SMART" id="SM00198">
    <property type="entry name" value="SCP"/>
    <property type="match status" value="1"/>
</dbReference>
<dbReference type="EMBL" id="JOJR01000002">
    <property type="protein sequence ID" value="RCN53412.1"/>
    <property type="molecule type" value="Genomic_DNA"/>
</dbReference>
<dbReference type="PANTHER" id="PTHR10334">
    <property type="entry name" value="CYSTEINE-RICH SECRETORY PROTEIN-RELATED"/>
    <property type="match status" value="1"/>
</dbReference>
<dbReference type="OrthoDB" id="5874910at2759"/>
<keyword evidence="3" id="KW-1185">Reference proteome</keyword>
<gene>
    <name evidence="2" type="ORF">ANCCAN_00477</name>
</gene>
<feature type="domain" description="SCP" evidence="1">
    <location>
        <begin position="4"/>
        <end position="160"/>
    </location>
</feature>
<dbReference type="CDD" id="cd05380">
    <property type="entry name" value="CAP_euk"/>
    <property type="match status" value="1"/>
</dbReference>
<dbReference type="GO" id="GO:0005576">
    <property type="term" value="C:extracellular region"/>
    <property type="evidence" value="ECO:0007669"/>
    <property type="project" value="InterPro"/>
</dbReference>
<dbReference type="STRING" id="29170.A0A368H9X9"/>
<dbReference type="PRINTS" id="PR00837">
    <property type="entry name" value="V5TPXLIKE"/>
</dbReference>
<dbReference type="InterPro" id="IPR035940">
    <property type="entry name" value="CAP_sf"/>
</dbReference>
<organism evidence="2 3">
    <name type="scientific">Ancylostoma caninum</name>
    <name type="common">Dog hookworm</name>
    <dbReference type="NCBI Taxonomy" id="29170"/>
    <lineage>
        <taxon>Eukaryota</taxon>
        <taxon>Metazoa</taxon>
        <taxon>Ecdysozoa</taxon>
        <taxon>Nematoda</taxon>
        <taxon>Chromadorea</taxon>
        <taxon>Rhabditida</taxon>
        <taxon>Rhabditina</taxon>
        <taxon>Rhabditomorpha</taxon>
        <taxon>Strongyloidea</taxon>
        <taxon>Ancylostomatidae</taxon>
        <taxon>Ancylostomatinae</taxon>
        <taxon>Ancylostoma</taxon>
    </lineage>
</organism>
<dbReference type="PROSITE" id="PS01009">
    <property type="entry name" value="CRISP_1"/>
    <property type="match status" value="1"/>
</dbReference>
<dbReference type="InterPro" id="IPR014044">
    <property type="entry name" value="CAP_dom"/>
</dbReference>
<dbReference type="SUPFAM" id="SSF55797">
    <property type="entry name" value="PR-1-like"/>
    <property type="match status" value="1"/>
</dbReference>
<evidence type="ECO:0000313" key="2">
    <source>
        <dbReference type="EMBL" id="RCN53412.1"/>
    </source>
</evidence>
<dbReference type="Proteomes" id="UP000252519">
    <property type="component" value="Unassembled WGS sequence"/>
</dbReference>
<protein>
    <submittedName>
        <fullName evidence="2">SCP-like protein</fullName>
    </submittedName>
</protein>
<dbReference type="InterPro" id="IPR001283">
    <property type="entry name" value="CRISP-related"/>
</dbReference>
<evidence type="ECO:0000259" key="1">
    <source>
        <dbReference type="SMART" id="SM00198"/>
    </source>
</evidence>
<accession>A0A368H9X9</accession>
<dbReference type="InterPro" id="IPR002413">
    <property type="entry name" value="V5_allergen-like"/>
</dbReference>
<dbReference type="Gene3D" id="3.40.33.10">
    <property type="entry name" value="CAP"/>
    <property type="match status" value="1"/>
</dbReference>
<sequence>MTDQARQKFLDEHNSLRSKVAKGQAKDAISGYAPKAKKMKKMIYDCGVERTAMQHAKKCVFAHSHMKGLGENLWMTTARKMDKIKAAEQASRGWFSELDKYGVGPENKLTMQLWNRPRTQIGHYTQMVWQNSYKLGCYVEWCPSMTYGVCQYSPQGNMINSLIYEKGNPCTKDSDCGSNERCSRNEALCIVRG</sequence>
<reference evidence="2 3" key="1">
    <citation type="submission" date="2014-10" db="EMBL/GenBank/DDBJ databases">
        <title>Draft genome of the hookworm Ancylostoma caninum.</title>
        <authorList>
            <person name="Mitreva M."/>
        </authorList>
    </citation>
    <scope>NUCLEOTIDE SEQUENCE [LARGE SCALE GENOMIC DNA]</scope>
    <source>
        <strain evidence="2 3">Baltimore</strain>
    </source>
</reference>
<comment type="caution">
    <text evidence="2">The sequence shown here is derived from an EMBL/GenBank/DDBJ whole genome shotgun (WGS) entry which is preliminary data.</text>
</comment>
<dbReference type="AlphaFoldDB" id="A0A368H9X9"/>
<dbReference type="PRINTS" id="PR00838">
    <property type="entry name" value="V5ALLERGEN"/>
</dbReference>
<proteinExistence type="predicted"/>